<keyword evidence="3" id="KW-1185">Reference proteome</keyword>
<dbReference type="EMBL" id="WSES01000002">
    <property type="protein sequence ID" value="MVW59345.1"/>
    <property type="molecule type" value="Genomic_DNA"/>
</dbReference>
<gene>
    <name evidence="2" type="ORF">GPY61_05330</name>
</gene>
<sequence>MSVEQRSASSNLHDGVESAVAPPLADEDQARADFYALFARLLLAPPDAALLAALAAADPIGAAGEFALEDAWLKLTQAASVVDAAAAADEFSAMFVSTGTPPLNPYGSFYITGHLNDAPLADLRHDLARLRLARAPGVGEFEDHLGTLCETMRVLIQGGPGMPARGLAVQKAFFETHVRPWYAACLADIAGSADANFYRIVAGVVDAFLSIEAQAFAVLDSADPIAA</sequence>
<dbReference type="PANTHER" id="PTHR34227">
    <property type="entry name" value="CHAPERONE PROTEIN YCDY"/>
    <property type="match status" value="1"/>
</dbReference>
<dbReference type="InterPro" id="IPR050289">
    <property type="entry name" value="TorD/DmsD_chaperones"/>
</dbReference>
<accession>A0A7X3K6K4</accession>
<dbReference type="SUPFAM" id="SSF89155">
    <property type="entry name" value="TorD-like"/>
    <property type="match status" value="1"/>
</dbReference>
<dbReference type="Pfam" id="PF02613">
    <property type="entry name" value="Nitrate_red_del"/>
    <property type="match status" value="1"/>
</dbReference>
<dbReference type="AlphaFoldDB" id="A0A7X3K6K4"/>
<evidence type="ECO:0000313" key="3">
    <source>
        <dbReference type="Proteomes" id="UP000443353"/>
    </source>
</evidence>
<dbReference type="Gene3D" id="1.10.3480.10">
    <property type="entry name" value="TorD-like"/>
    <property type="match status" value="1"/>
</dbReference>
<dbReference type="PANTHER" id="PTHR34227:SF1">
    <property type="entry name" value="DIMETHYL SULFOXIDE REDUCTASE CHAPERONE-RELATED"/>
    <property type="match status" value="1"/>
</dbReference>
<dbReference type="InterPro" id="IPR036411">
    <property type="entry name" value="TorD-like_sf"/>
</dbReference>
<evidence type="ECO:0000313" key="2">
    <source>
        <dbReference type="EMBL" id="MVW59345.1"/>
    </source>
</evidence>
<dbReference type="Proteomes" id="UP000443353">
    <property type="component" value="Unassembled WGS sequence"/>
</dbReference>
<proteinExistence type="predicted"/>
<evidence type="ECO:0008006" key="4">
    <source>
        <dbReference type="Google" id="ProtNLM"/>
    </source>
</evidence>
<dbReference type="InterPro" id="IPR020945">
    <property type="entry name" value="DMSO/NO3_reduct_chaperone"/>
</dbReference>
<organism evidence="2 3">
    <name type="scientific">Massilia cellulosiltytica</name>
    <dbReference type="NCBI Taxonomy" id="2683234"/>
    <lineage>
        <taxon>Bacteria</taxon>
        <taxon>Pseudomonadati</taxon>
        <taxon>Pseudomonadota</taxon>
        <taxon>Betaproteobacteria</taxon>
        <taxon>Burkholderiales</taxon>
        <taxon>Oxalobacteraceae</taxon>
        <taxon>Telluria group</taxon>
        <taxon>Massilia</taxon>
    </lineage>
</organism>
<keyword evidence="1" id="KW-0143">Chaperone</keyword>
<reference evidence="2 3" key="1">
    <citation type="submission" date="2019-12" db="EMBL/GenBank/DDBJ databases">
        <authorList>
            <person name="Li C."/>
            <person name="Zhao J."/>
        </authorList>
    </citation>
    <scope>NUCLEOTIDE SEQUENCE [LARGE SCALE GENOMIC DNA]</scope>
    <source>
        <strain evidence="2 3">NEAU-DD11</strain>
    </source>
</reference>
<protein>
    <recommendedName>
        <fullName evidence="4">Molecular chaperone</fullName>
    </recommendedName>
</protein>
<name>A0A7X3K6K4_9BURK</name>
<comment type="caution">
    <text evidence="2">The sequence shown here is derived from an EMBL/GenBank/DDBJ whole genome shotgun (WGS) entry which is preliminary data.</text>
</comment>
<evidence type="ECO:0000256" key="1">
    <source>
        <dbReference type="ARBA" id="ARBA00023186"/>
    </source>
</evidence>